<dbReference type="FunFam" id="1.10.1040.10:FF:000004">
    <property type="entry name" value="Glycerol-3-phosphate dehydrogenase [NAD(+)]"/>
    <property type="match status" value="1"/>
</dbReference>
<dbReference type="InterPro" id="IPR013328">
    <property type="entry name" value="6PGD_dom2"/>
</dbReference>
<evidence type="ECO:0000259" key="14">
    <source>
        <dbReference type="Pfam" id="PF07479"/>
    </source>
</evidence>
<reference evidence="15 16" key="1">
    <citation type="journal article" date="2021" name="BMC Biol.">
        <title>Horizontally acquired antibacterial genes associated with adaptive radiation of ladybird beetles.</title>
        <authorList>
            <person name="Li H.S."/>
            <person name="Tang X.F."/>
            <person name="Huang Y.H."/>
            <person name="Xu Z.Y."/>
            <person name="Chen M.L."/>
            <person name="Du X.Y."/>
            <person name="Qiu B.Y."/>
            <person name="Chen P.T."/>
            <person name="Zhang W."/>
            <person name="Slipinski A."/>
            <person name="Escalona H.E."/>
            <person name="Waterhouse R.M."/>
            <person name="Zwick A."/>
            <person name="Pang H."/>
        </authorList>
    </citation>
    <scope>NUCLEOTIDE SEQUENCE [LARGE SCALE GENOMIC DNA]</scope>
    <source>
        <strain evidence="15">SYSU2018</strain>
    </source>
</reference>
<dbReference type="InterPro" id="IPR006109">
    <property type="entry name" value="G3P_DH_NAD-dep_C"/>
</dbReference>
<dbReference type="FunFam" id="3.40.50.720:FF:000365">
    <property type="entry name" value="Glycerol-3-phosphate dehydrogenase [NAD(+)]"/>
    <property type="match status" value="1"/>
</dbReference>
<feature type="domain" description="Glycerol-3-phosphate dehydrogenase NAD-dependent C-terminal" evidence="14">
    <location>
        <begin position="203"/>
        <end position="348"/>
    </location>
</feature>
<evidence type="ECO:0000256" key="9">
    <source>
        <dbReference type="PIRSR" id="PIRSR000114-2"/>
    </source>
</evidence>
<dbReference type="PANTHER" id="PTHR11728">
    <property type="entry name" value="GLYCEROL-3-PHOSPHATE DEHYDROGENASE"/>
    <property type="match status" value="1"/>
</dbReference>
<keyword evidence="16" id="KW-1185">Reference proteome</keyword>
<evidence type="ECO:0000256" key="1">
    <source>
        <dbReference type="ARBA" id="ARBA00005189"/>
    </source>
</evidence>
<dbReference type="InterPro" id="IPR036291">
    <property type="entry name" value="NAD(P)-bd_dom_sf"/>
</dbReference>
<dbReference type="Pfam" id="PF01210">
    <property type="entry name" value="NAD_Gly3P_dh_N"/>
    <property type="match status" value="1"/>
</dbReference>
<evidence type="ECO:0000313" key="16">
    <source>
        <dbReference type="Proteomes" id="UP001516400"/>
    </source>
</evidence>
<comment type="caution">
    <text evidence="15">The sequence shown here is derived from an EMBL/GenBank/DDBJ whole genome shotgun (WGS) entry which is preliminary data.</text>
</comment>
<dbReference type="PRINTS" id="PR00077">
    <property type="entry name" value="GPDHDRGNASE"/>
</dbReference>
<dbReference type="EC" id="1.1.1.8" evidence="12"/>
<dbReference type="SUPFAM" id="SSF48179">
    <property type="entry name" value="6-phosphogluconate dehydrogenase C-terminal domain-like"/>
    <property type="match status" value="1"/>
</dbReference>
<comment type="similarity">
    <text evidence="3 11">Belongs to the NAD-dependent glycerol-3-phosphate dehydrogenase family.</text>
</comment>
<evidence type="ECO:0000256" key="12">
    <source>
        <dbReference type="RuleBase" id="RU361243"/>
    </source>
</evidence>
<feature type="binding site" evidence="10">
    <location>
        <position position="49"/>
    </location>
    <ligand>
        <name>NAD(+)</name>
        <dbReference type="ChEBI" id="CHEBI:57540"/>
    </ligand>
</feature>
<evidence type="ECO:0000256" key="2">
    <source>
        <dbReference type="ARBA" id="ARBA00005192"/>
    </source>
</evidence>
<evidence type="ECO:0000259" key="13">
    <source>
        <dbReference type="Pfam" id="PF01210"/>
    </source>
</evidence>
<dbReference type="Gene3D" id="3.40.50.720">
    <property type="entry name" value="NAD(P)-binding Rossmann-like Domain"/>
    <property type="match status" value="1"/>
</dbReference>
<accession>A0ABD2NE90</accession>
<evidence type="ECO:0000256" key="4">
    <source>
        <dbReference type="ARBA" id="ARBA00011738"/>
    </source>
</evidence>
<organism evidence="15 16">
    <name type="scientific">Cryptolaemus montrouzieri</name>
    <dbReference type="NCBI Taxonomy" id="559131"/>
    <lineage>
        <taxon>Eukaryota</taxon>
        <taxon>Metazoa</taxon>
        <taxon>Ecdysozoa</taxon>
        <taxon>Arthropoda</taxon>
        <taxon>Hexapoda</taxon>
        <taxon>Insecta</taxon>
        <taxon>Pterygota</taxon>
        <taxon>Neoptera</taxon>
        <taxon>Endopterygota</taxon>
        <taxon>Coleoptera</taxon>
        <taxon>Polyphaga</taxon>
        <taxon>Cucujiformia</taxon>
        <taxon>Coccinelloidea</taxon>
        <taxon>Coccinellidae</taxon>
        <taxon>Scymninae</taxon>
        <taxon>Scymnini</taxon>
        <taxon>Cryptolaemus</taxon>
    </lineage>
</organism>
<feature type="binding site" evidence="9">
    <location>
        <begin position="278"/>
        <end position="279"/>
    </location>
    <ligand>
        <name>substrate</name>
    </ligand>
</feature>
<gene>
    <name evidence="15" type="ORF">HHI36_012437</name>
</gene>
<comment type="subunit">
    <text evidence="4">Homodimer.</text>
</comment>
<dbReference type="EMBL" id="JABFTP020000103">
    <property type="protein sequence ID" value="KAL3277078.1"/>
    <property type="molecule type" value="Genomic_DNA"/>
</dbReference>
<dbReference type="Gene3D" id="1.10.1040.10">
    <property type="entry name" value="N-(1-d-carboxylethyl)-l-norvaline Dehydrogenase, domain 2"/>
    <property type="match status" value="1"/>
</dbReference>
<feature type="binding site" evidence="9">
    <location>
        <position position="128"/>
    </location>
    <ligand>
        <name>substrate</name>
    </ligand>
</feature>
<keyword evidence="5 11" id="KW-0560">Oxidoreductase</keyword>
<dbReference type="GO" id="GO:0051287">
    <property type="term" value="F:NAD binding"/>
    <property type="evidence" value="ECO:0007669"/>
    <property type="project" value="UniProtKB-UniRule"/>
</dbReference>
<sequence>MSHGSHRISSKKHIAVLGSGGWGSVIARIIARNVLHLKRFHPIVKMYVFEEFIDGRKLTEIINKEHENRKYAPGYKFTKNLVAVSDALDAAKHADIIVFVVPHQFVDNLCKSLAGRIRPNAIGISLIKGFDIKTGGGIELISHIISTKLLIPCHVLMGANIAGEVAAEKFVCTSTLGCKYKARGSFLKDLFNTPHLKITVVADEDTVEVCGALKNIVATGVGFIDGLEENNRYKEAVLRLGFMEMVQFVDVFFPGGNISTFFESCGIEDLIVTSFAGRNRKCSAAFVKTGKTFKELENEMLNGQKLQGPPTAVEVAYMLNSKDMTNKFPLFTVIHQICTGKKPAKALLKCVDDNIARRVYLPKNLIP</sequence>
<dbReference type="InterPro" id="IPR017751">
    <property type="entry name" value="G3P_DH_NAD-dep_euk"/>
</dbReference>
<evidence type="ECO:0000256" key="10">
    <source>
        <dbReference type="PIRSR" id="PIRSR000114-3"/>
    </source>
</evidence>
<dbReference type="InterPro" id="IPR011128">
    <property type="entry name" value="G3P_DH_NAD-dep_N"/>
</dbReference>
<name>A0ABD2NE90_9CUCU</name>
<dbReference type="PANTHER" id="PTHR11728:SF8">
    <property type="entry name" value="GLYCEROL-3-PHOSPHATE DEHYDROGENASE [NAD(+)]-RELATED"/>
    <property type="match status" value="1"/>
</dbReference>
<evidence type="ECO:0000256" key="6">
    <source>
        <dbReference type="ARBA" id="ARBA00023027"/>
    </source>
</evidence>
<feature type="active site" description="Proton acceptor" evidence="8">
    <location>
        <position position="214"/>
    </location>
</feature>
<evidence type="ECO:0000313" key="15">
    <source>
        <dbReference type="EMBL" id="KAL3277078.1"/>
    </source>
</evidence>
<proteinExistence type="inferred from homology"/>
<dbReference type="InterPro" id="IPR006168">
    <property type="entry name" value="G3P_DH_NAD-dep"/>
</dbReference>
<comment type="pathway">
    <text evidence="2">Phospholipid metabolism; alpha-glycerophosphate cycle.</text>
</comment>
<dbReference type="NCBIfam" id="TIGR03376">
    <property type="entry name" value="glycerol3P_DH"/>
    <property type="match status" value="1"/>
</dbReference>
<feature type="binding site" evidence="10">
    <location>
        <position position="162"/>
    </location>
    <ligand>
        <name>NAD(+)</name>
        <dbReference type="ChEBI" id="CHEBI:57540"/>
    </ligand>
</feature>
<dbReference type="GO" id="GO:0141152">
    <property type="term" value="F:glycerol-3-phosphate dehydrogenase (NAD+) activity"/>
    <property type="evidence" value="ECO:0007669"/>
    <property type="project" value="UniProtKB-UniRule"/>
</dbReference>
<comment type="catalytic activity">
    <reaction evidence="7 12">
        <text>sn-glycerol 3-phosphate + NAD(+) = dihydroxyacetone phosphate + NADH + H(+)</text>
        <dbReference type="Rhea" id="RHEA:11092"/>
        <dbReference type="ChEBI" id="CHEBI:15378"/>
        <dbReference type="ChEBI" id="CHEBI:57540"/>
        <dbReference type="ChEBI" id="CHEBI:57597"/>
        <dbReference type="ChEBI" id="CHEBI:57642"/>
        <dbReference type="ChEBI" id="CHEBI:57945"/>
        <dbReference type="EC" id="1.1.1.8"/>
    </reaction>
</comment>
<feature type="binding site" evidence="10">
    <location>
        <position position="105"/>
    </location>
    <ligand>
        <name>NAD(+)</name>
        <dbReference type="ChEBI" id="CHEBI:57540"/>
    </ligand>
</feature>
<protein>
    <recommendedName>
        <fullName evidence="12">Glycerol-3-phosphate dehydrogenase [NAD(+)]</fullName>
        <ecNumber evidence="12">1.1.1.8</ecNumber>
    </recommendedName>
</protein>
<evidence type="ECO:0000256" key="11">
    <source>
        <dbReference type="RuleBase" id="RU000437"/>
    </source>
</evidence>
<feature type="binding site" evidence="10">
    <location>
        <position position="278"/>
    </location>
    <ligand>
        <name>NAD(+)</name>
        <dbReference type="ChEBI" id="CHEBI:57540"/>
    </ligand>
</feature>
<feature type="binding site" evidence="10">
    <location>
        <begin position="18"/>
        <end position="23"/>
    </location>
    <ligand>
        <name>NAD(+)</name>
        <dbReference type="ChEBI" id="CHEBI:57540"/>
    </ligand>
</feature>
<dbReference type="Proteomes" id="UP001516400">
    <property type="component" value="Unassembled WGS sequence"/>
</dbReference>
<dbReference type="AlphaFoldDB" id="A0ABD2NE90"/>
<dbReference type="Pfam" id="PF07479">
    <property type="entry name" value="NAD_Gly3P_dh_C"/>
    <property type="match status" value="1"/>
</dbReference>
<keyword evidence="6 10" id="KW-0520">NAD</keyword>
<evidence type="ECO:0000256" key="5">
    <source>
        <dbReference type="ARBA" id="ARBA00023002"/>
    </source>
</evidence>
<feature type="binding site" evidence="10">
    <location>
        <position position="307"/>
    </location>
    <ligand>
        <name>NAD(+)</name>
        <dbReference type="ChEBI" id="CHEBI:57540"/>
    </ligand>
</feature>
<evidence type="ECO:0000256" key="7">
    <source>
        <dbReference type="ARBA" id="ARBA00048683"/>
    </source>
</evidence>
<evidence type="ECO:0000256" key="8">
    <source>
        <dbReference type="PIRSR" id="PIRSR000114-1"/>
    </source>
</evidence>
<feature type="binding site" evidence="10">
    <location>
        <position position="305"/>
    </location>
    <ligand>
        <name>NAD(+)</name>
        <dbReference type="ChEBI" id="CHEBI:57540"/>
    </ligand>
</feature>
<evidence type="ECO:0000256" key="3">
    <source>
        <dbReference type="ARBA" id="ARBA00011009"/>
    </source>
</evidence>
<dbReference type="GO" id="GO:0046168">
    <property type="term" value="P:glycerol-3-phosphate catabolic process"/>
    <property type="evidence" value="ECO:0007669"/>
    <property type="project" value="UniProtKB-UniRule"/>
</dbReference>
<dbReference type="SUPFAM" id="SSF51735">
    <property type="entry name" value="NAD(P)-binding Rossmann-fold domains"/>
    <property type="match status" value="1"/>
</dbReference>
<feature type="domain" description="Glycerol-3-phosphate dehydrogenase NAD-dependent N-terminal" evidence="13">
    <location>
        <begin position="14"/>
        <end position="180"/>
    </location>
</feature>
<dbReference type="InterPro" id="IPR008927">
    <property type="entry name" value="6-PGluconate_DH-like_C_sf"/>
</dbReference>
<comment type="pathway">
    <text evidence="1">Lipid metabolism.</text>
</comment>
<dbReference type="PIRSF" id="PIRSF000114">
    <property type="entry name" value="Glycerol-3-P_dh"/>
    <property type="match status" value="1"/>
</dbReference>